<protein>
    <recommendedName>
        <fullName evidence="4">NodB homology domain-containing protein</fullName>
    </recommendedName>
</protein>
<gene>
    <name evidence="5" type="ORF">Pro02_25590</name>
</gene>
<dbReference type="CDD" id="cd10917">
    <property type="entry name" value="CE4_NodB_like_6s_7s"/>
    <property type="match status" value="1"/>
</dbReference>
<dbReference type="Proteomes" id="UP000655044">
    <property type="component" value="Unassembled WGS sequence"/>
</dbReference>
<feature type="domain" description="NodB homology" evidence="4">
    <location>
        <begin position="285"/>
        <end position="461"/>
    </location>
</feature>
<evidence type="ECO:0000256" key="2">
    <source>
        <dbReference type="ARBA" id="ARBA00022801"/>
    </source>
</evidence>
<comment type="caution">
    <text evidence="5">The sequence shown here is derived from an EMBL/GenBank/DDBJ whole genome shotgun (WGS) entry which is preliminary data.</text>
</comment>
<accession>A0A8J3WDR3</accession>
<dbReference type="Gene3D" id="3.20.20.370">
    <property type="entry name" value="Glycoside hydrolase/deacetylase"/>
    <property type="match status" value="1"/>
</dbReference>
<evidence type="ECO:0000259" key="4">
    <source>
        <dbReference type="PROSITE" id="PS51677"/>
    </source>
</evidence>
<dbReference type="PROSITE" id="PS51677">
    <property type="entry name" value="NODB"/>
    <property type="match status" value="1"/>
</dbReference>
<name>A0A8J3WDR3_PLARO</name>
<dbReference type="GO" id="GO:0016810">
    <property type="term" value="F:hydrolase activity, acting on carbon-nitrogen (but not peptide) bonds"/>
    <property type="evidence" value="ECO:0007669"/>
    <property type="project" value="InterPro"/>
</dbReference>
<dbReference type="GO" id="GO:0005975">
    <property type="term" value="P:carbohydrate metabolic process"/>
    <property type="evidence" value="ECO:0007669"/>
    <property type="project" value="InterPro"/>
</dbReference>
<dbReference type="InterPro" id="IPR050248">
    <property type="entry name" value="Polysacc_deacetylase_ArnD"/>
</dbReference>
<evidence type="ECO:0000256" key="1">
    <source>
        <dbReference type="ARBA" id="ARBA00022723"/>
    </source>
</evidence>
<keyword evidence="6" id="KW-1185">Reference proteome</keyword>
<dbReference type="PANTHER" id="PTHR10587">
    <property type="entry name" value="GLYCOSYL TRANSFERASE-RELATED"/>
    <property type="match status" value="1"/>
</dbReference>
<dbReference type="EMBL" id="BOOI01000021">
    <property type="protein sequence ID" value="GIH84151.1"/>
    <property type="molecule type" value="Genomic_DNA"/>
</dbReference>
<dbReference type="Pfam" id="PF01522">
    <property type="entry name" value="Polysacc_deac_1"/>
    <property type="match status" value="1"/>
</dbReference>
<dbReference type="InterPro" id="IPR002509">
    <property type="entry name" value="NODB_dom"/>
</dbReference>
<organism evidence="5 6">
    <name type="scientific">Planobispora rosea</name>
    <dbReference type="NCBI Taxonomy" id="35762"/>
    <lineage>
        <taxon>Bacteria</taxon>
        <taxon>Bacillati</taxon>
        <taxon>Actinomycetota</taxon>
        <taxon>Actinomycetes</taxon>
        <taxon>Streptosporangiales</taxon>
        <taxon>Streptosporangiaceae</taxon>
        <taxon>Planobispora</taxon>
    </lineage>
</organism>
<dbReference type="SUPFAM" id="SSF88713">
    <property type="entry name" value="Glycoside hydrolase/deacetylase"/>
    <property type="match status" value="1"/>
</dbReference>
<dbReference type="InterPro" id="IPR011330">
    <property type="entry name" value="Glyco_hydro/deAcase_b/a-brl"/>
</dbReference>
<dbReference type="PANTHER" id="PTHR10587:SF133">
    <property type="entry name" value="CHITIN DEACETYLASE 1-RELATED"/>
    <property type="match status" value="1"/>
</dbReference>
<reference evidence="5" key="1">
    <citation type="submission" date="2021-01" db="EMBL/GenBank/DDBJ databases">
        <title>Whole genome shotgun sequence of Planobispora rosea NBRC 15558.</title>
        <authorList>
            <person name="Komaki H."/>
            <person name="Tamura T."/>
        </authorList>
    </citation>
    <scope>NUCLEOTIDE SEQUENCE</scope>
    <source>
        <strain evidence="5">NBRC 15558</strain>
    </source>
</reference>
<keyword evidence="1" id="KW-0479">Metal-binding</keyword>
<keyword evidence="2" id="KW-0378">Hydrolase</keyword>
<proteinExistence type="predicted"/>
<dbReference type="GO" id="GO:0016020">
    <property type="term" value="C:membrane"/>
    <property type="evidence" value="ECO:0007669"/>
    <property type="project" value="TreeGrafter"/>
</dbReference>
<feature type="region of interest" description="Disordered" evidence="3">
    <location>
        <begin position="256"/>
        <end position="275"/>
    </location>
</feature>
<evidence type="ECO:0000256" key="3">
    <source>
        <dbReference type="SAM" id="MobiDB-lite"/>
    </source>
</evidence>
<dbReference type="AlphaFoldDB" id="A0A8J3WDR3"/>
<evidence type="ECO:0000313" key="6">
    <source>
        <dbReference type="Proteomes" id="UP000655044"/>
    </source>
</evidence>
<dbReference type="GO" id="GO:0046872">
    <property type="term" value="F:metal ion binding"/>
    <property type="evidence" value="ECO:0007669"/>
    <property type="project" value="UniProtKB-KW"/>
</dbReference>
<dbReference type="RefSeq" id="WP_189242890.1">
    <property type="nucleotide sequence ID" value="NZ_BMQP01000024.1"/>
</dbReference>
<dbReference type="PROSITE" id="PS51257">
    <property type="entry name" value="PROKAR_LIPOPROTEIN"/>
    <property type="match status" value="1"/>
</dbReference>
<evidence type="ECO:0000313" key="5">
    <source>
        <dbReference type="EMBL" id="GIH84151.1"/>
    </source>
</evidence>
<sequence>MPKARLAGGIALVTATVIGCGAVTTPSLSAKELLPSQSTLIDYVDPSTVPGLSTETVTEGDGGGRRVHAVYPVVDGAPRLTEKLRAVVGGHTDRSGEGAAPPSSELNVDWQLAAVSDQVVGVRLSVGEFTGTGWATSRTTVWYDRVEKRAMDSTGLLKDSAALTALAALTRVELAGRKQVVDVDAVKAGEDFFDSLSFNRDGDLVVEFDDYQVAAGSLGRVAVAVPEEKVAGLLSPAGVRARSAAVSARKAQSQAPSAAEIEAATADRPEARSPRAGTVDCTRIKCVALTYDDGPGPGTGELLDVLAEHGARATFFTVGTNAAAQPGLLLRMSREGHLVANHTWSHRDLGSLPTSKIAHQLGRAQEAITRATGQTPTLVRPPYGAVDEKVMEAAAELGLPVVRWSVDAGDVKDHDAGSVARRVVAAAEPGSIILMHDVRSTAAAATPEILRTLTERGYAFVTVPELYGSAGMRPGKIHDSGPAPATTP</sequence>